<accession>A0A511D5U7</accession>
<dbReference type="OrthoDB" id="25127at1847"/>
<organism evidence="2 3">
    <name type="scientific">Pseudonocardia asaccharolytica DSM 44247 = NBRC 16224</name>
    <dbReference type="NCBI Taxonomy" id="1123024"/>
    <lineage>
        <taxon>Bacteria</taxon>
        <taxon>Bacillati</taxon>
        <taxon>Actinomycetota</taxon>
        <taxon>Actinomycetes</taxon>
        <taxon>Pseudonocardiales</taxon>
        <taxon>Pseudonocardiaceae</taxon>
        <taxon>Pseudonocardia</taxon>
    </lineage>
</organism>
<proteinExistence type="predicted"/>
<sequence>MLSEHERKSLRAVEDLLIADDPEFAASFRSAQRRLPGRPDTSTYTIAICASVMLTLVLLTLSFPLPALMTSGAAMYFSWRRAHVLFSRKDQ</sequence>
<keyword evidence="1" id="KW-0472">Membrane</keyword>
<dbReference type="InterPro" id="IPR021401">
    <property type="entry name" value="DUF3040"/>
</dbReference>
<dbReference type="STRING" id="1123024.GCA_000423625_02484"/>
<dbReference type="Pfam" id="PF11239">
    <property type="entry name" value="DUF3040"/>
    <property type="match status" value="1"/>
</dbReference>
<dbReference type="AlphaFoldDB" id="A0A511D5U7"/>
<feature type="transmembrane region" description="Helical" evidence="1">
    <location>
        <begin position="43"/>
        <end position="65"/>
    </location>
</feature>
<gene>
    <name evidence="2" type="ORF">PA7_21350</name>
</gene>
<evidence type="ECO:0008006" key="4">
    <source>
        <dbReference type="Google" id="ProtNLM"/>
    </source>
</evidence>
<dbReference type="Proteomes" id="UP000321328">
    <property type="component" value="Unassembled WGS sequence"/>
</dbReference>
<keyword evidence="1" id="KW-1133">Transmembrane helix</keyword>
<evidence type="ECO:0000313" key="3">
    <source>
        <dbReference type="Proteomes" id="UP000321328"/>
    </source>
</evidence>
<reference evidence="2 3" key="1">
    <citation type="submission" date="2019-07" db="EMBL/GenBank/DDBJ databases">
        <title>Whole genome shotgun sequence of Pseudonocardia asaccharolytica NBRC 16224.</title>
        <authorList>
            <person name="Hosoyama A."/>
            <person name="Uohara A."/>
            <person name="Ohji S."/>
            <person name="Ichikawa N."/>
        </authorList>
    </citation>
    <scope>NUCLEOTIDE SEQUENCE [LARGE SCALE GENOMIC DNA]</scope>
    <source>
        <strain evidence="2 3">NBRC 16224</strain>
    </source>
</reference>
<evidence type="ECO:0000313" key="2">
    <source>
        <dbReference type="EMBL" id="GEL18298.1"/>
    </source>
</evidence>
<protein>
    <recommendedName>
        <fullName evidence="4">DUF3040 domain-containing protein</fullName>
    </recommendedName>
</protein>
<name>A0A511D5U7_9PSEU</name>
<keyword evidence="1" id="KW-0812">Transmembrane</keyword>
<dbReference type="EMBL" id="BJVI01000018">
    <property type="protein sequence ID" value="GEL18298.1"/>
    <property type="molecule type" value="Genomic_DNA"/>
</dbReference>
<keyword evidence="3" id="KW-1185">Reference proteome</keyword>
<comment type="caution">
    <text evidence="2">The sequence shown here is derived from an EMBL/GenBank/DDBJ whole genome shotgun (WGS) entry which is preliminary data.</text>
</comment>
<dbReference type="RefSeq" id="WP_037057010.1">
    <property type="nucleotide sequence ID" value="NZ_AUII01000009.1"/>
</dbReference>
<evidence type="ECO:0000256" key="1">
    <source>
        <dbReference type="SAM" id="Phobius"/>
    </source>
</evidence>